<dbReference type="RefSeq" id="WP_051527739.1">
    <property type="nucleotide sequence ID" value="NZ_JBHLZN010000001.1"/>
</dbReference>
<sequence length="243" mass="27424">MDLDLQGKNLLELLVSKLKTVVPGKPETYIGYKECHDRLGLPQMREKWGESLKPQGLSSLADWTKENNKPGITGIIINLSTKEPGKGYFNLFGKNDGDYAWWADQIAKSKAYDWSPYISKVFDLVPSDLDVPDRGDIVTSRIIRDSSLSSKIKILHSYECQLCGIALDMPEGKKYAEGHHIKPLGKPHNGPDVIENMICLCPNHHAMLDYGAIKIDPKQIRTVDGHEISKDFISYHNEFIYQP</sequence>
<dbReference type="Gene3D" id="1.10.30.50">
    <property type="match status" value="1"/>
</dbReference>
<organism evidence="2 3">
    <name type="scientific">Balneatrix alpica</name>
    <dbReference type="NCBI Taxonomy" id="75684"/>
    <lineage>
        <taxon>Bacteria</taxon>
        <taxon>Pseudomonadati</taxon>
        <taxon>Pseudomonadota</taxon>
        <taxon>Gammaproteobacteria</taxon>
        <taxon>Oceanospirillales</taxon>
        <taxon>Balneatrichaceae</taxon>
        <taxon>Balneatrix</taxon>
    </lineage>
</organism>
<dbReference type="SMART" id="SM00507">
    <property type="entry name" value="HNHc"/>
    <property type="match status" value="1"/>
</dbReference>
<keyword evidence="2" id="KW-0540">Nuclease</keyword>
<dbReference type="EMBL" id="JBHLZN010000001">
    <property type="protein sequence ID" value="MFB9885080.1"/>
    <property type="molecule type" value="Genomic_DNA"/>
</dbReference>
<comment type="caution">
    <text evidence="2">The sequence shown here is derived from an EMBL/GenBank/DDBJ whole genome shotgun (WGS) entry which is preliminary data.</text>
</comment>
<keyword evidence="2" id="KW-0255">Endonuclease</keyword>
<dbReference type="Proteomes" id="UP001589628">
    <property type="component" value="Unassembled WGS sequence"/>
</dbReference>
<dbReference type="CDD" id="cd00085">
    <property type="entry name" value="HNHc"/>
    <property type="match status" value="1"/>
</dbReference>
<dbReference type="InterPro" id="IPR003615">
    <property type="entry name" value="HNH_nuc"/>
</dbReference>
<evidence type="ECO:0000313" key="2">
    <source>
        <dbReference type="EMBL" id="MFB9885080.1"/>
    </source>
</evidence>
<protein>
    <submittedName>
        <fullName evidence="2">HNH endonuclease</fullName>
    </submittedName>
</protein>
<accession>A0ABV5Z725</accession>
<feature type="domain" description="HNH nuclease" evidence="1">
    <location>
        <begin position="149"/>
        <end position="206"/>
    </location>
</feature>
<name>A0ABV5Z725_9GAMM</name>
<keyword evidence="2" id="KW-0378">Hydrolase</keyword>
<evidence type="ECO:0000259" key="1">
    <source>
        <dbReference type="SMART" id="SM00507"/>
    </source>
</evidence>
<dbReference type="Pfam" id="PF13391">
    <property type="entry name" value="HNH_2"/>
    <property type="match status" value="1"/>
</dbReference>
<reference evidence="2 3" key="1">
    <citation type="submission" date="2024-09" db="EMBL/GenBank/DDBJ databases">
        <authorList>
            <person name="Sun Q."/>
            <person name="Mori K."/>
        </authorList>
    </citation>
    <scope>NUCLEOTIDE SEQUENCE [LARGE SCALE GENOMIC DNA]</scope>
    <source>
        <strain evidence="2 3">ATCC 51285</strain>
    </source>
</reference>
<gene>
    <name evidence="2" type="ORF">ACFFLH_01465</name>
</gene>
<evidence type="ECO:0000313" key="3">
    <source>
        <dbReference type="Proteomes" id="UP001589628"/>
    </source>
</evidence>
<dbReference type="GO" id="GO:0004519">
    <property type="term" value="F:endonuclease activity"/>
    <property type="evidence" value="ECO:0007669"/>
    <property type="project" value="UniProtKB-KW"/>
</dbReference>
<keyword evidence="3" id="KW-1185">Reference proteome</keyword>
<proteinExistence type="predicted"/>